<dbReference type="RefSeq" id="WP_238272773.1">
    <property type="nucleotide sequence ID" value="NZ_BPQG01000062.1"/>
</dbReference>
<protein>
    <recommendedName>
        <fullName evidence="3">Thioesterase</fullName>
    </recommendedName>
</protein>
<dbReference type="Gene3D" id="3.40.50.1820">
    <property type="entry name" value="alpha/beta hydrolase"/>
    <property type="match status" value="2"/>
</dbReference>
<organism evidence="1 2">
    <name type="scientific">Methylobacterium cerastii</name>
    <dbReference type="NCBI Taxonomy" id="932741"/>
    <lineage>
        <taxon>Bacteria</taxon>
        <taxon>Pseudomonadati</taxon>
        <taxon>Pseudomonadota</taxon>
        <taxon>Alphaproteobacteria</taxon>
        <taxon>Hyphomicrobiales</taxon>
        <taxon>Methylobacteriaceae</taxon>
        <taxon>Methylobacterium</taxon>
    </lineage>
</organism>
<dbReference type="PANTHER" id="PTHR22946">
    <property type="entry name" value="DIENELACTONE HYDROLASE DOMAIN-CONTAINING PROTEIN-RELATED"/>
    <property type="match status" value="1"/>
</dbReference>
<dbReference type="EMBL" id="BPQG01000062">
    <property type="protein sequence ID" value="GJD46006.1"/>
    <property type="molecule type" value="Genomic_DNA"/>
</dbReference>
<name>A0ABQ4QL81_9HYPH</name>
<sequence length="573" mass="59651">MMHAPPPPHPSPVEAEPVVVDGLFGWFSPGTARRGVILCGATGFEQLSAHRPWRDLAGRIAATGCATLRFDYPGEGDSTDAGAGTLEAWLGAIRRAVRVLREEAGATEVVLVGLRLGGTLAALAAEEGGIDRLALLAPCRTGRGYLREMKLRAPAVNQLSDGTVPTEPPGHLSLGGFPIGPDLAADLARIDLASATMRPAPEILILGAETDALAKRYAALGAHVTSGALPGLAQLVGNPLFSETPEAAFADVVGFATAGALPRPTAAPPVASPAKLAGDGWLEEAVRFGPGLFGVHARPAGSATGAPTILFVAAGLSAHSGWGRQATRMARALAAEGVPSLRMDLAGIGDSADRPGGASPLFSPDTLHDFRHALDYLEARGAGRVVLVGSCSGAYAAFQAAWRDPRVAGALLANLYCFDWHPEDDVDAVVRQTVGSAATYAALLRHGSTWRRLLTGQVGVRAIGRVLLRRGLRLADRRLKALFRPRPAGGSVLRRIGTMRKRGAHLRLVYTAGDPGLPALRRHVGRTPERAARRLGAPVAIVAGTDHNLSTPAAQAELTQILNDLVAVVAGRP</sequence>
<evidence type="ECO:0000313" key="2">
    <source>
        <dbReference type="Proteomes" id="UP001055117"/>
    </source>
</evidence>
<comment type="caution">
    <text evidence="1">The sequence shown here is derived from an EMBL/GenBank/DDBJ whole genome shotgun (WGS) entry which is preliminary data.</text>
</comment>
<dbReference type="InterPro" id="IPR029058">
    <property type="entry name" value="AB_hydrolase_fold"/>
</dbReference>
<dbReference type="SUPFAM" id="SSF53474">
    <property type="entry name" value="alpha/beta-Hydrolases"/>
    <property type="match status" value="2"/>
</dbReference>
<evidence type="ECO:0000313" key="1">
    <source>
        <dbReference type="EMBL" id="GJD46006.1"/>
    </source>
</evidence>
<dbReference type="PANTHER" id="PTHR22946:SF0">
    <property type="entry name" value="DIENELACTONE HYDROLASE DOMAIN-CONTAINING PROTEIN"/>
    <property type="match status" value="1"/>
</dbReference>
<accession>A0ABQ4QL81</accession>
<proteinExistence type="predicted"/>
<reference evidence="1 2" key="1">
    <citation type="journal article" date="2021" name="Front. Microbiol.">
        <title>Comprehensive Comparative Genomics and Phenotyping of Methylobacterium Species.</title>
        <authorList>
            <person name="Alessa O."/>
            <person name="Ogura Y."/>
            <person name="Fujitani Y."/>
            <person name="Takami H."/>
            <person name="Hayashi T."/>
            <person name="Sahin N."/>
            <person name="Tani A."/>
        </authorList>
    </citation>
    <scope>NUCLEOTIDE SEQUENCE [LARGE SCALE GENOMIC DNA]</scope>
    <source>
        <strain evidence="1 2">DSM 23679</strain>
    </source>
</reference>
<dbReference type="Proteomes" id="UP001055117">
    <property type="component" value="Unassembled WGS sequence"/>
</dbReference>
<gene>
    <name evidence="1" type="ORF">AFCDBAGC_3886</name>
</gene>
<evidence type="ECO:0008006" key="3">
    <source>
        <dbReference type="Google" id="ProtNLM"/>
    </source>
</evidence>
<keyword evidence="2" id="KW-1185">Reference proteome</keyword>
<dbReference type="InterPro" id="IPR050261">
    <property type="entry name" value="FrsA_esterase"/>
</dbReference>